<evidence type="ECO:0000256" key="1">
    <source>
        <dbReference type="SAM" id="Phobius"/>
    </source>
</evidence>
<dbReference type="AlphaFoldDB" id="A0A5M9N383"/>
<feature type="transmembrane region" description="Helical" evidence="1">
    <location>
        <begin position="120"/>
        <end position="145"/>
    </location>
</feature>
<dbReference type="GeneID" id="54324383"/>
<name>A0A5M9N383_9EURO</name>
<organism evidence="3 4">
    <name type="scientific">Aspergillus tanneri</name>
    <dbReference type="NCBI Taxonomy" id="1220188"/>
    <lineage>
        <taxon>Eukaryota</taxon>
        <taxon>Fungi</taxon>
        <taxon>Dikarya</taxon>
        <taxon>Ascomycota</taxon>
        <taxon>Pezizomycotina</taxon>
        <taxon>Eurotiomycetes</taxon>
        <taxon>Eurotiomycetidae</taxon>
        <taxon>Eurotiales</taxon>
        <taxon>Aspergillaceae</taxon>
        <taxon>Aspergillus</taxon>
        <taxon>Aspergillus subgen. Circumdati</taxon>
    </lineage>
</organism>
<dbReference type="InterPro" id="IPR056120">
    <property type="entry name" value="DUF7703"/>
</dbReference>
<reference evidence="3 4" key="1">
    <citation type="submission" date="2019-08" db="EMBL/GenBank/DDBJ databases">
        <title>The genome sequence of a newly discovered highly antifungal drug resistant Aspergillus species, Aspergillus tanneri NIH 1004.</title>
        <authorList>
            <person name="Mounaud S."/>
            <person name="Singh I."/>
            <person name="Joardar V."/>
            <person name="Pakala S."/>
            <person name="Pakala S."/>
            <person name="Venepally P."/>
            <person name="Chung J.K."/>
            <person name="Losada L."/>
            <person name="Nierman W.C."/>
        </authorList>
    </citation>
    <scope>NUCLEOTIDE SEQUENCE [LARGE SCALE GENOMIC DNA]</scope>
    <source>
        <strain evidence="3 4">NIH1004</strain>
    </source>
</reference>
<dbReference type="PANTHER" id="PTHR37013">
    <property type="entry name" value="INTEGRAL MEMBRANE PROTEIN (AFU_ORTHOLOGUE AFUA_1G05950)-RELATED"/>
    <property type="match status" value="1"/>
</dbReference>
<feature type="transmembrane region" description="Helical" evidence="1">
    <location>
        <begin position="85"/>
        <end position="108"/>
    </location>
</feature>
<feature type="transmembrane region" description="Helical" evidence="1">
    <location>
        <begin position="55"/>
        <end position="73"/>
    </location>
</feature>
<dbReference type="RefSeq" id="XP_033432137.1">
    <property type="nucleotide sequence ID" value="XM_033566380.1"/>
</dbReference>
<dbReference type="OrthoDB" id="405906at2759"/>
<accession>A0A5M9N383</accession>
<feature type="transmembrane region" description="Helical" evidence="1">
    <location>
        <begin position="202"/>
        <end position="222"/>
    </location>
</feature>
<dbReference type="Pfam" id="PF24802">
    <property type="entry name" value="DUF7703"/>
    <property type="match status" value="1"/>
</dbReference>
<evidence type="ECO:0000313" key="4">
    <source>
        <dbReference type="Proteomes" id="UP000324241"/>
    </source>
</evidence>
<feature type="transmembrane region" description="Helical" evidence="1">
    <location>
        <begin position="20"/>
        <end position="43"/>
    </location>
</feature>
<proteinExistence type="predicted"/>
<feature type="domain" description="DUF7703" evidence="2">
    <location>
        <begin position="24"/>
        <end position="257"/>
    </location>
</feature>
<protein>
    <recommendedName>
        <fullName evidence="2">DUF7703 domain-containing protein</fullName>
    </recommendedName>
</protein>
<keyword evidence="1" id="KW-0812">Transmembrane</keyword>
<evidence type="ECO:0000313" key="3">
    <source>
        <dbReference type="EMBL" id="KAA8652776.1"/>
    </source>
</evidence>
<dbReference type="VEuPathDB" id="FungiDB:EYZ11_003787"/>
<dbReference type="Proteomes" id="UP000324241">
    <property type="component" value="Unassembled WGS sequence"/>
</dbReference>
<gene>
    <name evidence="3" type="ORF">ATNIH1004_001681</name>
</gene>
<dbReference type="PANTHER" id="PTHR37013:SF5">
    <property type="entry name" value="INTEGRAL MEMBRANE PROTEIN"/>
    <property type="match status" value="1"/>
</dbReference>
<sequence length="350" mass="38977">MTGSLSDPPSGLIGGYQDGSFAIQILIVVFSSIAMYNAIELVVMICVTFKHHRSLYFWALLLSLVLGVLPHSVGYLLEFFAKGPIWLAVAVSTVGFYFMVPGQSVVLYSRLHLVVPNRKFLRSIAYLITINAIVLTIPTTVLTYATIYVRKGTVITGYNIMERLQLSWFCAQEILLSGIYIYETARILQTWPGKDPKRIRTLYNLITVNIAIICLDVALLSLEYLNFYILQTTLKPTVYSIKLKLEFGILRKLVTLVKPGRNESNICSPRKIPSCVDSSKIAGDNTHAVTIPVRSYARCHEGCNWSNMEGRISFSDSTGSLAIVDIESKLGQDRSMKDTISSEEVLAPNS</sequence>
<dbReference type="EMBL" id="QUQM01000002">
    <property type="protein sequence ID" value="KAA8652776.1"/>
    <property type="molecule type" value="Genomic_DNA"/>
</dbReference>
<keyword evidence="1" id="KW-1133">Transmembrane helix</keyword>
<comment type="caution">
    <text evidence="3">The sequence shown here is derived from an EMBL/GenBank/DDBJ whole genome shotgun (WGS) entry which is preliminary data.</text>
</comment>
<keyword evidence="1" id="KW-0472">Membrane</keyword>
<feature type="transmembrane region" description="Helical" evidence="1">
    <location>
        <begin position="165"/>
        <end position="182"/>
    </location>
</feature>
<evidence type="ECO:0000259" key="2">
    <source>
        <dbReference type="Pfam" id="PF24802"/>
    </source>
</evidence>